<evidence type="ECO:0000256" key="12">
    <source>
        <dbReference type="ARBA" id="ARBA00022741"/>
    </source>
</evidence>
<dbReference type="GO" id="GO:0005524">
    <property type="term" value="F:ATP binding"/>
    <property type="evidence" value="ECO:0007669"/>
    <property type="project" value="UniProtKB-KW"/>
</dbReference>
<keyword evidence="11 21" id="KW-0808">Transferase</keyword>
<comment type="similarity">
    <text evidence="5">In the N-terminal section; belongs to the AccD/PCCB family.</text>
</comment>
<evidence type="ECO:0000256" key="10">
    <source>
        <dbReference type="ARBA" id="ARBA00022516"/>
    </source>
</evidence>
<dbReference type="UniPathway" id="UPA00655">
    <property type="reaction ID" value="UER00711"/>
</dbReference>
<evidence type="ECO:0000256" key="5">
    <source>
        <dbReference type="ARBA" id="ARBA00010284"/>
    </source>
</evidence>
<protein>
    <recommendedName>
        <fullName evidence="8">Acetyl-coenzyme A carboxylase carboxyl transferase subunits beta/alpha</fullName>
        <ecNumber evidence="7">2.1.3.15</ecNumber>
    </recommendedName>
</protein>
<comment type="subunit">
    <text evidence="6">Acetyl-CoA carboxylase is a heterotetramer composed of biotin carboxyl carrier protein (AccB), biotin carboxylase (AccC) and two subunits of ACCase subunit beta/alpha.</text>
</comment>
<keyword evidence="16" id="KW-0275">Fatty acid biosynthesis</keyword>
<dbReference type="InterPro" id="IPR011763">
    <property type="entry name" value="COA_CT_C"/>
</dbReference>
<dbReference type="PANTHER" id="PTHR42853">
    <property type="entry name" value="ACETYL-COENZYME A CARBOXYLASE CARBOXYL TRANSFERASE SUBUNIT ALPHA"/>
    <property type="match status" value="1"/>
</dbReference>
<dbReference type="InterPro" id="IPR001095">
    <property type="entry name" value="Acetyl_CoA_COase_a_su"/>
</dbReference>
<comment type="function">
    <text evidence="17">Component of the acetyl coenzyme A carboxylase (ACC) complex. Biotin carboxylase (BC) catalyzes the carboxylation of biotin on its carrier protein (BCCP) and then the CO(2) group is transferred by the transcarboxylase to acetyl-CoA to form malonyl-CoA.</text>
</comment>
<dbReference type="InterPro" id="IPR029045">
    <property type="entry name" value="ClpP/crotonase-like_dom_sf"/>
</dbReference>
<dbReference type="PROSITE" id="PS50989">
    <property type="entry name" value="COA_CT_CTER"/>
    <property type="match status" value="1"/>
</dbReference>
<evidence type="ECO:0000256" key="3">
    <source>
        <dbReference type="ARBA" id="ARBA00004956"/>
    </source>
</evidence>
<dbReference type="Pfam" id="PF03255">
    <property type="entry name" value="ACCA"/>
    <property type="match status" value="1"/>
</dbReference>
<evidence type="ECO:0000313" key="21">
    <source>
        <dbReference type="EMBL" id="VAW33917.1"/>
    </source>
</evidence>
<keyword evidence="14" id="KW-0067">ATP-binding</keyword>
<comment type="cofactor">
    <cofactor evidence="1">
        <name>Zn(2+)</name>
        <dbReference type="ChEBI" id="CHEBI:29105"/>
    </cofactor>
</comment>
<evidence type="ECO:0000256" key="6">
    <source>
        <dbReference type="ARBA" id="ARBA00011664"/>
    </source>
</evidence>
<keyword evidence="21" id="KW-0436">Ligase</keyword>
<evidence type="ECO:0000256" key="1">
    <source>
        <dbReference type="ARBA" id="ARBA00001947"/>
    </source>
</evidence>
<accession>A0A3B0V793</accession>
<dbReference type="InterPro" id="IPR011762">
    <property type="entry name" value="COA_CT_N"/>
</dbReference>
<comment type="subcellular location">
    <subcellularLocation>
        <location evidence="2">Cytoplasm</location>
    </subcellularLocation>
</comment>
<dbReference type="GO" id="GO:2001295">
    <property type="term" value="P:malonyl-CoA biosynthetic process"/>
    <property type="evidence" value="ECO:0007669"/>
    <property type="project" value="UniProtKB-UniPathway"/>
</dbReference>
<evidence type="ECO:0000256" key="9">
    <source>
        <dbReference type="ARBA" id="ARBA00022490"/>
    </source>
</evidence>
<feature type="domain" description="CoA carboxyltransferase C-terminal" evidence="20">
    <location>
        <begin position="58"/>
        <end position="321"/>
    </location>
</feature>
<organism evidence="21">
    <name type="scientific">hydrothermal vent metagenome</name>
    <dbReference type="NCBI Taxonomy" id="652676"/>
    <lineage>
        <taxon>unclassified sequences</taxon>
        <taxon>metagenomes</taxon>
        <taxon>ecological metagenomes</taxon>
    </lineage>
</organism>
<evidence type="ECO:0000256" key="14">
    <source>
        <dbReference type="ARBA" id="ARBA00022840"/>
    </source>
</evidence>
<comment type="similarity">
    <text evidence="4">In the C-terminal section; belongs to the AccA family.</text>
</comment>
<dbReference type="EMBL" id="UOEX01000071">
    <property type="protein sequence ID" value="VAW33917.1"/>
    <property type="molecule type" value="Genomic_DNA"/>
</dbReference>
<evidence type="ECO:0000256" key="15">
    <source>
        <dbReference type="ARBA" id="ARBA00023098"/>
    </source>
</evidence>
<keyword evidence="9" id="KW-0963">Cytoplasm</keyword>
<dbReference type="AlphaFoldDB" id="A0A3B0V793"/>
<evidence type="ECO:0000256" key="2">
    <source>
        <dbReference type="ARBA" id="ARBA00004496"/>
    </source>
</evidence>
<proteinExistence type="inferred from homology"/>
<evidence type="ECO:0000256" key="13">
    <source>
        <dbReference type="ARBA" id="ARBA00022832"/>
    </source>
</evidence>
<dbReference type="GO" id="GO:0003989">
    <property type="term" value="F:acetyl-CoA carboxylase activity"/>
    <property type="evidence" value="ECO:0007669"/>
    <property type="project" value="InterPro"/>
</dbReference>
<evidence type="ECO:0000256" key="16">
    <source>
        <dbReference type="ARBA" id="ARBA00023160"/>
    </source>
</evidence>
<dbReference type="GO" id="GO:0009317">
    <property type="term" value="C:acetyl-CoA carboxylase complex"/>
    <property type="evidence" value="ECO:0007669"/>
    <property type="project" value="InterPro"/>
</dbReference>
<feature type="domain" description="CoA carboxyltransferase N-terminal" evidence="19">
    <location>
        <begin position="501"/>
        <end position="761"/>
    </location>
</feature>
<gene>
    <name evidence="21" type="ORF">MNBD_DELTA03-902</name>
</gene>
<reference evidence="21" key="1">
    <citation type="submission" date="2018-06" db="EMBL/GenBank/DDBJ databases">
        <authorList>
            <person name="Zhirakovskaya E."/>
        </authorList>
    </citation>
    <scope>NUCLEOTIDE SEQUENCE</scope>
</reference>
<keyword evidence="15" id="KW-0443">Lipid metabolism</keyword>
<dbReference type="Gene3D" id="3.90.226.10">
    <property type="entry name" value="2-enoyl-CoA Hydratase, Chain A, domain 1"/>
    <property type="match status" value="2"/>
</dbReference>
<dbReference type="SUPFAM" id="SSF52096">
    <property type="entry name" value="ClpP/crotonase"/>
    <property type="match status" value="2"/>
</dbReference>
<dbReference type="PANTHER" id="PTHR42853:SF3">
    <property type="entry name" value="ACETYL-COENZYME A CARBOXYLASE CARBOXYL TRANSFERASE SUBUNIT ALPHA, CHLOROPLASTIC"/>
    <property type="match status" value="1"/>
</dbReference>
<evidence type="ECO:0000256" key="8">
    <source>
        <dbReference type="ARBA" id="ARBA00018312"/>
    </source>
</evidence>
<keyword evidence="12" id="KW-0547">Nucleotide-binding</keyword>
<sequence length="761" mass="86060">MEDIRKRVANCEERLTYLSHIKGEAEWGNLSGLKGQVDKIKDDFYDFSEDELRSETKKLEDSLDFLEARCEDNLTPLERIQIVRSPLRFSLKDILENVYEDYTELGGEGDANIDPSMIAAKANIMRRVKNKVYAQQVMVIGHEKGRGEEFRNGGSSKPWGNEKALRYMLVAQTEGIPIHFYIFTPGAFPVEDYPGAGQQIARNLYCMAKLRVPMVSVISEGGSGGAEAVGLADFRLMFSHGYYSVISPEGAAAIEGKIREGEAMPPGLVETCAERLKMTAQDNLKFGTIDRIVQEPTLGARHDDFAFFKRLKNEMMRATDEVVLKTKSLRAFRAYELRRKKLDDSAQLDMEAADDNAHIDISWELNKDEVNRLLTLRARKYRNMAATAFACPVSGGVREFVRKTRWRAARIYYSAVYDVLKYQRKQMEKVFHDVSSEGSSFFNRLTAPFSSAYDFISQRPAAAGKVVGRPLPATNTARRTSIFGGDYTSPLANEDRTVTCPNAERKGCKDLWVPDLYGEFCGVCENCGHHFPLEYQWYLKNLFDRDSIREFNNEIAAANPLGHPILDKKIREAVRKTHRQSANITFQARVMGVELVVSMLYSDFRNGTVGAAEGEKFVRACELAKLQRKPLLAYVHTTGGIRIQEGTLGVIQMPKCTMAVRDYVDAGGLYIVVYDNNSYAGPVASFLGCSYYQFAIRSSRVGFAGQRVIRETTGQDIPPDYHSARNALKRGHIQGIWDRREFRRNLHKSLMTMGGRNLYYR</sequence>
<keyword evidence="13" id="KW-0276">Fatty acid metabolism</keyword>
<dbReference type="PROSITE" id="PS50980">
    <property type="entry name" value="COA_CT_NTER"/>
    <property type="match status" value="1"/>
</dbReference>
<keyword evidence="10" id="KW-0444">Lipid biosynthesis</keyword>
<evidence type="ECO:0000256" key="17">
    <source>
        <dbReference type="ARBA" id="ARBA00025280"/>
    </source>
</evidence>
<evidence type="ECO:0000259" key="20">
    <source>
        <dbReference type="PROSITE" id="PS50989"/>
    </source>
</evidence>
<evidence type="ECO:0000256" key="11">
    <source>
        <dbReference type="ARBA" id="ARBA00022679"/>
    </source>
</evidence>
<dbReference type="PRINTS" id="PR01070">
    <property type="entry name" value="ACCCTRFRASEB"/>
</dbReference>
<evidence type="ECO:0000256" key="7">
    <source>
        <dbReference type="ARBA" id="ARBA00011883"/>
    </source>
</evidence>
<comment type="pathway">
    <text evidence="3">Lipid metabolism; malonyl-CoA biosynthesis; malonyl-CoA from acetyl-CoA: step 1/1.</text>
</comment>
<evidence type="ECO:0000256" key="4">
    <source>
        <dbReference type="ARBA" id="ARBA00006276"/>
    </source>
</evidence>
<evidence type="ECO:0000259" key="19">
    <source>
        <dbReference type="PROSITE" id="PS50980"/>
    </source>
</evidence>
<dbReference type="InterPro" id="IPR000438">
    <property type="entry name" value="Acetyl_CoA_COase_Trfase_b_su"/>
</dbReference>
<dbReference type="GO" id="GO:0016743">
    <property type="term" value="F:carboxyl- or carbamoyltransferase activity"/>
    <property type="evidence" value="ECO:0007669"/>
    <property type="project" value="InterPro"/>
</dbReference>
<dbReference type="EC" id="2.1.3.15" evidence="7"/>
<name>A0A3B0V793_9ZZZZ</name>
<comment type="catalytic activity">
    <reaction evidence="18">
        <text>N(6)-carboxybiotinyl-L-lysyl-[protein] + acetyl-CoA = N(6)-biotinyl-L-lysyl-[protein] + malonyl-CoA</text>
        <dbReference type="Rhea" id="RHEA:54728"/>
        <dbReference type="Rhea" id="RHEA-COMP:10505"/>
        <dbReference type="Rhea" id="RHEA-COMP:10506"/>
        <dbReference type="ChEBI" id="CHEBI:57288"/>
        <dbReference type="ChEBI" id="CHEBI:57384"/>
        <dbReference type="ChEBI" id="CHEBI:83144"/>
        <dbReference type="ChEBI" id="CHEBI:83145"/>
        <dbReference type="EC" id="2.1.3.15"/>
    </reaction>
</comment>
<dbReference type="GO" id="GO:0006633">
    <property type="term" value="P:fatty acid biosynthetic process"/>
    <property type="evidence" value="ECO:0007669"/>
    <property type="project" value="UniProtKB-KW"/>
</dbReference>
<evidence type="ECO:0000256" key="18">
    <source>
        <dbReference type="ARBA" id="ARBA00049152"/>
    </source>
</evidence>